<comment type="caution">
    <text evidence="1">The sequence shown here is derived from an EMBL/GenBank/DDBJ whole genome shotgun (WGS) entry which is preliminary data.</text>
</comment>
<dbReference type="EMBL" id="CAIIXF020000004">
    <property type="protein sequence ID" value="CAH1781177.1"/>
    <property type="molecule type" value="Genomic_DNA"/>
</dbReference>
<evidence type="ECO:0000313" key="1">
    <source>
        <dbReference type="EMBL" id="CAH1781177.1"/>
    </source>
</evidence>
<evidence type="ECO:0000313" key="2">
    <source>
        <dbReference type="Proteomes" id="UP000749559"/>
    </source>
</evidence>
<gene>
    <name evidence="1" type="ORF">OFUS_LOCUS7781</name>
</gene>
<dbReference type="Proteomes" id="UP000749559">
    <property type="component" value="Unassembled WGS sequence"/>
</dbReference>
<name>A0A8J1UD12_OWEFU</name>
<reference evidence="1" key="1">
    <citation type="submission" date="2022-03" db="EMBL/GenBank/DDBJ databases">
        <authorList>
            <person name="Martin C."/>
        </authorList>
    </citation>
    <scope>NUCLEOTIDE SEQUENCE</scope>
</reference>
<dbReference type="AlphaFoldDB" id="A0A8J1UD12"/>
<keyword evidence="2" id="KW-1185">Reference proteome</keyword>
<accession>A0A8J1UD12</accession>
<proteinExistence type="predicted"/>
<sequence>MTTDINLDMRTFVILALCALAVYENIEFTLVLAQEPACTCIPPGNDTDICIGTTERSCRDDGGRCLVDPDPFGDNNPCPDGFEPAIWVLGDCCDPRYEEAHTCCTLVEVTTTNVLQ</sequence>
<organism evidence="1 2">
    <name type="scientific">Owenia fusiformis</name>
    <name type="common">Polychaete worm</name>
    <dbReference type="NCBI Taxonomy" id="6347"/>
    <lineage>
        <taxon>Eukaryota</taxon>
        <taxon>Metazoa</taxon>
        <taxon>Spiralia</taxon>
        <taxon>Lophotrochozoa</taxon>
        <taxon>Annelida</taxon>
        <taxon>Polychaeta</taxon>
        <taxon>Sedentaria</taxon>
        <taxon>Canalipalpata</taxon>
        <taxon>Sabellida</taxon>
        <taxon>Oweniida</taxon>
        <taxon>Oweniidae</taxon>
        <taxon>Owenia</taxon>
    </lineage>
</organism>
<protein>
    <submittedName>
        <fullName evidence="1">Uncharacterized protein</fullName>
    </submittedName>
</protein>